<gene>
    <name evidence="4" type="ORF">SAMN05720606_111144</name>
</gene>
<dbReference type="InterPro" id="IPR003719">
    <property type="entry name" value="Phenazine_PhzF-like"/>
</dbReference>
<name>A0A1G5JKZ0_9BACL</name>
<dbReference type="PANTHER" id="PTHR13774">
    <property type="entry name" value="PHENAZINE BIOSYNTHESIS PROTEIN"/>
    <property type="match status" value="1"/>
</dbReference>
<dbReference type="Gene3D" id="3.10.310.10">
    <property type="entry name" value="Diaminopimelate Epimerase, Chain A, domain 1"/>
    <property type="match status" value="2"/>
</dbReference>
<dbReference type="GO" id="GO:0016853">
    <property type="term" value="F:isomerase activity"/>
    <property type="evidence" value="ECO:0007669"/>
    <property type="project" value="UniProtKB-KW"/>
</dbReference>
<feature type="active site" evidence="3">
    <location>
        <position position="47"/>
    </location>
</feature>
<reference evidence="5" key="1">
    <citation type="submission" date="2016-10" db="EMBL/GenBank/DDBJ databases">
        <authorList>
            <person name="Varghese N."/>
            <person name="Submissions S."/>
        </authorList>
    </citation>
    <scope>NUCLEOTIDE SEQUENCE [LARGE SCALE GENOMIC DNA]</scope>
    <source>
        <strain evidence="5">BL9</strain>
    </source>
</reference>
<dbReference type="STRING" id="582692.SAMN05720606_111144"/>
<proteinExistence type="inferred from homology"/>
<protein>
    <submittedName>
        <fullName evidence="4">Phenazine biosynthesis protein PhzF family</fullName>
    </submittedName>
</protein>
<evidence type="ECO:0000256" key="2">
    <source>
        <dbReference type="ARBA" id="ARBA00023235"/>
    </source>
</evidence>
<dbReference type="EMBL" id="FMVM01000011">
    <property type="protein sequence ID" value="SCY89035.1"/>
    <property type="molecule type" value="Genomic_DNA"/>
</dbReference>
<dbReference type="NCBIfam" id="TIGR00654">
    <property type="entry name" value="PhzF_family"/>
    <property type="match status" value="1"/>
</dbReference>
<dbReference type="Proteomes" id="UP000198538">
    <property type="component" value="Unassembled WGS sequence"/>
</dbReference>
<dbReference type="PANTHER" id="PTHR13774:SF17">
    <property type="entry name" value="PHENAZINE BIOSYNTHESIS-LIKE DOMAIN-CONTAINING PROTEIN"/>
    <property type="match status" value="1"/>
</dbReference>
<evidence type="ECO:0000313" key="5">
    <source>
        <dbReference type="Proteomes" id="UP000198538"/>
    </source>
</evidence>
<sequence length="297" mass="33231">MCAIQVYHYEAFSSIPGKGNPAGVVFEADHLSETAMQQIAHAVGFNETVFVLKSETADVRLRYFTPGHEINLCGHATMAAMYGLKTGRLLEGKDAITIETNVGILPIQFEQQGDTWLMEMKQDQPRFVPFQGDVEKLAKAIHLTTDDLDMTMPIVYGSTGTWTLLIPIRRLEAFVKMKPDSSQFPDILSENPKSSLHPFCFETRDDDALMHARHFSSPYSGTTEDPVTGTASGVMGAYYLTYVNQEIHEVDFTVEQGHEIGRDGKVQVSVRREQEGMDVRIRGTAVYVREMKVEIDS</sequence>
<evidence type="ECO:0000256" key="3">
    <source>
        <dbReference type="PIRSR" id="PIRSR016184-1"/>
    </source>
</evidence>
<organism evidence="4 5">
    <name type="scientific">Paenibacillus polysaccharolyticus</name>
    <dbReference type="NCBI Taxonomy" id="582692"/>
    <lineage>
        <taxon>Bacteria</taxon>
        <taxon>Bacillati</taxon>
        <taxon>Bacillota</taxon>
        <taxon>Bacilli</taxon>
        <taxon>Bacillales</taxon>
        <taxon>Paenibacillaceae</taxon>
        <taxon>Paenibacillus</taxon>
    </lineage>
</organism>
<dbReference type="SUPFAM" id="SSF54506">
    <property type="entry name" value="Diaminopimelate epimerase-like"/>
    <property type="match status" value="1"/>
</dbReference>
<dbReference type="Pfam" id="PF02567">
    <property type="entry name" value="PhzC-PhzF"/>
    <property type="match status" value="1"/>
</dbReference>
<evidence type="ECO:0000256" key="1">
    <source>
        <dbReference type="ARBA" id="ARBA00008270"/>
    </source>
</evidence>
<dbReference type="PIRSF" id="PIRSF016184">
    <property type="entry name" value="PhzC_PhzF"/>
    <property type="match status" value="1"/>
</dbReference>
<keyword evidence="5" id="KW-1185">Reference proteome</keyword>
<comment type="similarity">
    <text evidence="1">Belongs to the PhzF family.</text>
</comment>
<dbReference type="RefSeq" id="WP_090922048.1">
    <property type="nucleotide sequence ID" value="NZ_FMVM01000011.1"/>
</dbReference>
<evidence type="ECO:0000313" key="4">
    <source>
        <dbReference type="EMBL" id="SCY89035.1"/>
    </source>
</evidence>
<keyword evidence="2" id="KW-0413">Isomerase</keyword>
<dbReference type="GO" id="GO:0005737">
    <property type="term" value="C:cytoplasm"/>
    <property type="evidence" value="ECO:0007669"/>
    <property type="project" value="TreeGrafter"/>
</dbReference>
<accession>A0A1G5JKZ0</accession>
<dbReference type="AlphaFoldDB" id="A0A1G5JKZ0"/>